<dbReference type="AlphaFoldDB" id="G8QUZ2"/>
<gene>
    <name evidence="5" type="ordered locus">SpiGrapes_0309</name>
</gene>
<dbReference type="PROSITE" id="PS50293">
    <property type="entry name" value="TPR_REGION"/>
    <property type="match status" value="1"/>
</dbReference>
<dbReference type="EMBL" id="CP003155">
    <property type="protein sequence ID" value="AEV28168.1"/>
    <property type="molecule type" value="Genomic_DNA"/>
</dbReference>
<reference evidence="5 6" key="1">
    <citation type="submission" date="2011-11" db="EMBL/GenBank/DDBJ databases">
        <title>Complete sequence of Spirochaeta sp. grapes.</title>
        <authorList>
            <consortium name="US DOE Joint Genome Institute"/>
            <person name="Lucas S."/>
            <person name="Han J."/>
            <person name="Lapidus A."/>
            <person name="Cheng J.-F."/>
            <person name="Goodwin L."/>
            <person name="Pitluck S."/>
            <person name="Peters L."/>
            <person name="Ovchinnikova G."/>
            <person name="Munk A.C."/>
            <person name="Detter J.C."/>
            <person name="Han C."/>
            <person name="Tapia R."/>
            <person name="Land M."/>
            <person name="Hauser L."/>
            <person name="Kyrpides N."/>
            <person name="Ivanova N."/>
            <person name="Pagani I."/>
            <person name="Ritalahtilisa K."/>
            <person name="Loeffler F."/>
            <person name="Woyke T."/>
        </authorList>
    </citation>
    <scope>NUCLEOTIDE SEQUENCE [LARGE SCALE GENOMIC DNA]</scope>
    <source>
        <strain evidence="6">ATCC BAA-1885 / DSM 22778 / Grapes</strain>
    </source>
</reference>
<keyword evidence="4" id="KW-0732">Signal</keyword>
<feature type="chain" id="PRO_5003514296" evidence="4">
    <location>
        <begin position="20"/>
        <end position="194"/>
    </location>
</feature>
<dbReference type="PANTHER" id="PTHR44943:SF8">
    <property type="entry name" value="TPR REPEAT-CONTAINING PROTEIN MJ0263"/>
    <property type="match status" value="1"/>
</dbReference>
<name>G8QUZ2_SPHPG</name>
<dbReference type="HOGENOM" id="CLU_1401671_0_0_12"/>
<dbReference type="eggNOG" id="COG3063">
    <property type="taxonomic scope" value="Bacteria"/>
</dbReference>
<dbReference type="InterPro" id="IPR011990">
    <property type="entry name" value="TPR-like_helical_dom_sf"/>
</dbReference>
<evidence type="ECO:0000313" key="5">
    <source>
        <dbReference type="EMBL" id="AEV28168.1"/>
    </source>
</evidence>
<keyword evidence="1" id="KW-0677">Repeat</keyword>
<evidence type="ECO:0000313" key="6">
    <source>
        <dbReference type="Proteomes" id="UP000005632"/>
    </source>
</evidence>
<proteinExistence type="predicted"/>
<dbReference type="InterPro" id="IPR019734">
    <property type="entry name" value="TPR_rpt"/>
</dbReference>
<evidence type="ECO:0000256" key="4">
    <source>
        <dbReference type="SAM" id="SignalP"/>
    </source>
</evidence>
<dbReference type="KEGG" id="sgp:SpiGrapes_0309"/>
<dbReference type="PROSITE" id="PS50005">
    <property type="entry name" value="TPR"/>
    <property type="match status" value="1"/>
</dbReference>
<organism evidence="5 6">
    <name type="scientific">Sphaerochaeta pleomorpha (strain ATCC BAA-1885 / DSM 22778 / Grapes)</name>
    <dbReference type="NCBI Taxonomy" id="158190"/>
    <lineage>
        <taxon>Bacteria</taxon>
        <taxon>Pseudomonadati</taxon>
        <taxon>Spirochaetota</taxon>
        <taxon>Spirochaetia</taxon>
        <taxon>Spirochaetales</taxon>
        <taxon>Sphaerochaetaceae</taxon>
        <taxon>Sphaerochaeta</taxon>
    </lineage>
</organism>
<dbReference type="PANTHER" id="PTHR44943">
    <property type="entry name" value="CELLULOSE SYNTHASE OPERON PROTEIN C"/>
    <property type="match status" value="1"/>
</dbReference>
<dbReference type="Proteomes" id="UP000005632">
    <property type="component" value="Chromosome"/>
</dbReference>
<evidence type="ECO:0000256" key="1">
    <source>
        <dbReference type="ARBA" id="ARBA00022737"/>
    </source>
</evidence>
<accession>G8QUZ2</accession>
<protein>
    <submittedName>
        <fullName evidence="5">Tfp pilus assembly protein PilF</fullName>
    </submittedName>
</protein>
<evidence type="ECO:0000256" key="3">
    <source>
        <dbReference type="PROSITE-ProRule" id="PRU00339"/>
    </source>
</evidence>
<evidence type="ECO:0000256" key="2">
    <source>
        <dbReference type="ARBA" id="ARBA00022803"/>
    </source>
</evidence>
<feature type="repeat" description="TPR" evidence="3">
    <location>
        <begin position="29"/>
        <end position="62"/>
    </location>
</feature>
<dbReference type="InterPro" id="IPR051685">
    <property type="entry name" value="Ycf3/AcsC/BcsC/TPR_MFPF"/>
</dbReference>
<dbReference type="STRING" id="158190.SpiGrapes_0309"/>
<sequence>MKKYFIVSIVCILCLASCATGLGKNEKDLAALKELGTVYLDNGEYEMALDAFDKALAIDAQDSEVLYNKVLVLLASGAYENAITLCDVSFNSYPAKLRFLKAKAAALIKLKKTDEAFQVYRQIISLDAGDYALRATVMEFALEQGFEDVARSEATFLLERQEEVERAISTLAILEGEKNTYSLIEAYLDSVTEV</sequence>
<dbReference type="OrthoDB" id="495305at2"/>
<dbReference type="Gene3D" id="1.25.40.10">
    <property type="entry name" value="Tetratricopeptide repeat domain"/>
    <property type="match status" value="1"/>
</dbReference>
<keyword evidence="2 3" id="KW-0802">TPR repeat</keyword>
<keyword evidence="6" id="KW-1185">Reference proteome</keyword>
<dbReference type="SUPFAM" id="SSF48452">
    <property type="entry name" value="TPR-like"/>
    <property type="match status" value="1"/>
</dbReference>
<feature type="signal peptide" evidence="4">
    <location>
        <begin position="1"/>
        <end position="19"/>
    </location>
</feature>
<dbReference type="Pfam" id="PF12895">
    <property type="entry name" value="ANAPC3"/>
    <property type="match status" value="1"/>
</dbReference>
<dbReference type="RefSeq" id="WP_014269017.1">
    <property type="nucleotide sequence ID" value="NC_016633.1"/>
</dbReference>
<dbReference type="SMART" id="SM00028">
    <property type="entry name" value="TPR"/>
    <property type="match status" value="2"/>
</dbReference>